<feature type="DNA-binding region" description="H-T-H motif" evidence="2">
    <location>
        <begin position="33"/>
        <end position="52"/>
    </location>
</feature>
<dbReference type="InterPro" id="IPR001647">
    <property type="entry name" value="HTH_TetR"/>
</dbReference>
<reference evidence="5" key="1">
    <citation type="submission" date="2016-07" db="EMBL/GenBank/DDBJ databases">
        <authorList>
            <person name="Florea S."/>
            <person name="Webb J.S."/>
            <person name="Jaromczyk J."/>
            <person name="Schardl C.L."/>
        </authorList>
    </citation>
    <scope>NUCLEOTIDE SEQUENCE [LARGE SCALE GENOMIC DNA]</scope>
    <source>
        <strain evidence="5">IPB1</strain>
    </source>
</reference>
<dbReference type="Pfam" id="PF00440">
    <property type="entry name" value="TetR_N"/>
    <property type="match status" value="1"/>
</dbReference>
<evidence type="ECO:0000259" key="3">
    <source>
        <dbReference type="PROSITE" id="PS50977"/>
    </source>
</evidence>
<dbReference type="GO" id="GO:0003677">
    <property type="term" value="F:DNA binding"/>
    <property type="evidence" value="ECO:0007669"/>
    <property type="project" value="UniProtKB-UniRule"/>
</dbReference>
<protein>
    <recommendedName>
        <fullName evidence="3">HTH tetR-type domain-containing protein</fullName>
    </recommendedName>
</protein>
<dbReference type="InterPro" id="IPR009057">
    <property type="entry name" value="Homeodomain-like_sf"/>
</dbReference>
<dbReference type="PANTHER" id="PTHR43479:SF11">
    <property type="entry name" value="ACREF_ENVCD OPERON REPRESSOR-RELATED"/>
    <property type="match status" value="1"/>
</dbReference>
<dbReference type="SUPFAM" id="SSF46689">
    <property type="entry name" value="Homeodomain-like"/>
    <property type="match status" value="1"/>
</dbReference>
<dbReference type="OrthoDB" id="5816932at2"/>
<gene>
    <name evidence="4" type="ORF">A7985_08880</name>
</gene>
<dbReference type="PANTHER" id="PTHR43479">
    <property type="entry name" value="ACREF/ENVCD OPERON REPRESSOR-RELATED"/>
    <property type="match status" value="1"/>
</dbReference>
<organism evidence="4 5">
    <name type="scientific">Pseudoalteromonas luteoviolacea</name>
    <dbReference type="NCBI Taxonomy" id="43657"/>
    <lineage>
        <taxon>Bacteria</taxon>
        <taxon>Pseudomonadati</taxon>
        <taxon>Pseudomonadota</taxon>
        <taxon>Gammaproteobacteria</taxon>
        <taxon>Alteromonadales</taxon>
        <taxon>Pseudoalteromonadaceae</taxon>
        <taxon>Pseudoalteromonas</taxon>
    </lineage>
</organism>
<evidence type="ECO:0000313" key="5">
    <source>
        <dbReference type="Proteomes" id="UP000093366"/>
    </source>
</evidence>
<comment type="caution">
    <text evidence="4">The sequence shown here is derived from an EMBL/GenBank/DDBJ whole genome shotgun (WGS) entry which is preliminary data.</text>
</comment>
<accession>A0A1C0TRM1</accession>
<dbReference type="AlphaFoldDB" id="A0A1C0TRM1"/>
<evidence type="ECO:0000256" key="2">
    <source>
        <dbReference type="PROSITE-ProRule" id="PRU00335"/>
    </source>
</evidence>
<evidence type="ECO:0000256" key="1">
    <source>
        <dbReference type="ARBA" id="ARBA00023125"/>
    </source>
</evidence>
<name>A0A1C0TRM1_9GAMM</name>
<dbReference type="RefSeq" id="WP_065790122.1">
    <property type="nucleotide sequence ID" value="NZ_MAUJ01000002.1"/>
</dbReference>
<dbReference type="EMBL" id="MAUJ01000002">
    <property type="protein sequence ID" value="OCQ21913.1"/>
    <property type="molecule type" value="Genomic_DNA"/>
</dbReference>
<feature type="domain" description="HTH tetR-type" evidence="3">
    <location>
        <begin position="10"/>
        <end position="70"/>
    </location>
</feature>
<dbReference type="InterPro" id="IPR050624">
    <property type="entry name" value="HTH-type_Tx_Regulator"/>
</dbReference>
<evidence type="ECO:0000313" key="4">
    <source>
        <dbReference type="EMBL" id="OCQ21913.1"/>
    </source>
</evidence>
<keyword evidence="1 2" id="KW-0238">DNA-binding</keyword>
<dbReference type="Proteomes" id="UP000093366">
    <property type="component" value="Unassembled WGS sequence"/>
</dbReference>
<proteinExistence type="predicted"/>
<dbReference type="Gene3D" id="1.10.357.10">
    <property type="entry name" value="Tetracycline Repressor, domain 2"/>
    <property type="match status" value="1"/>
</dbReference>
<dbReference type="PROSITE" id="PS50977">
    <property type="entry name" value="HTH_TETR_2"/>
    <property type="match status" value="1"/>
</dbReference>
<dbReference type="PRINTS" id="PR00455">
    <property type="entry name" value="HTHTETR"/>
</dbReference>
<sequence>MARKTKEEAELTRKKLIKSALLLFSEQGVAHTTITDIAKKAEVTKGAFYWHFKNRLEVFDAIIDEYSTPIEDQADVMLKEGQDPVESIFNTVEFFFSKVESSPELIALYDVSYFKCEYTDEFASRLKFEQEQLLKTKDDFAKVLAKVEASVWPNKSDDLIEQISMSMVDMILGTFMRWIGSRSGSLTSQVRDSMAIVLKGAGIKFN</sequence>